<accession>A0A956RNL1</accession>
<gene>
    <name evidence="1" type="ORF">KC729_05895</name>
</gene>
<organism evidence="1 2">
    <name type="scientific">Eiseniibacteriota bacterium</name>
    <dbReference type="NCBI Taxonomy" id="2212470"/>
    <lineage>
        <taxon>Bacteria</taxon>
        <taxon>Candidatus Eiseniibacteriota</taxon>
    </lineage>
</organism>
<dbReference type="EMBL" id="JAGQHR010000125">
    <property type="protein sequence ID" value="MCA9727198.1"/>
    <property type="molecule type" value="Genomic_DNA"/>
</dbReference>
<evidence type="ECO:0000313" key="2">
    <source>
        <dbReference type="Proteomes" id="UP000697710"/>
    </source>
</evidence>
<proteinExistence type="predicted"/>
<reference evidence="1" key="2">
    <citation type="journal article" date="2021" name="Microbiome">
        <title>Successional dynamics and alternative stable states in a saline activated sludge microbial community over 9 years.</title>
        <authorList>
            <person name="Wang Y."/>
            <person name="Ye J."/>
            <person name="Ju F."/>
            <person name="Liu L."/>
            <person name="Boyd J.A."/>
            <person name="Deng Y."/>
            <person name="Parks D.H."/>
            <person name="Jiang X."/>
            <person name="Yin X."/>
            <person name="Woodcroft B.J."/>
            <person name="Tyson G.W."/>
            <person name="Hugenholtz P."/>
            <person name="Polz M.F."/>
            <person name="Zhang T."/>
        </authorList>
    </citation>
    <scope>NUCLEOTIDE SEQUENCE</scope>
    <source>
        <strain evidence="1">HKST-UBA01</strain>
    </source>
</reference>
<dbReference type="Proteomes" id="UP000697710">
    <property type="component" value="Unassembled WGS sequence"/>
</dbReference>
<reference evidence="1" key="1">
    <citation type="submission" date="2020-04" db="EMBL/GenBank/DDBJ databases">
        <authorList>
            <person name="Zhang T."/>
        </authorList>
    </citation>
    <scope>NUCLEOTIDE SEQUENCE</scope>
    <source>
        <strain evidence="1">HKST-UBA01</strain>
    </source>
</reference>
<name>A0A956RNL1_UNCEI</name>
<protein>
    <submittedName>
        <fullName evidence="1">Uncharacterized protein</fullName>
    </submittedName>
</protein>
<sequence>MRLRSVPGFSWVLGVWATGLCWSVPIPTASAALWVSHAPGIEVFPAEEVLRDRVYEAGDGSLWFRGPTGESALVSSTADPQILNPGDGAFHPVDAQEVVRALESLPAELLRGLDVQIFVLPYPRSGLLSSSADDHAVYLSPGVLEYSGAQVHFLVGHELGHSYHRAHLPDSDTTTWERYREIRGITDEDRFRADAEHADRPHEIFAEDFRVLFSGDWGRGDGSVENRDIAPPGAVDGLAVFLRGLSAEGAAEPLTWRAYPNPVQPGDGLHLRGSGSTISEALLFDAGGRRVAAMQVQPSAAGEWMLETPELGRLHPGAYWLRILVDDRPVTVAVRWIR</sequence>
<comment type="caution">
    <text evidence="1">The sequence shown here is derived from an EMBL/GenBank/DDBJ whole genome shotgun (WGS) entry which is preliminary data.</text>
</comment>
<dbReference type="AlphaFoldDB" id="A0A956RNL1"/>
<evidence type="ECO:0000313" key="1">
    <source>
        <dbReference type="EMBL" id="MCA9727198.1"/>
    </source>
</evidence>